<dbReference type="Pfam" id="PF03747">
    <property type="entry name" value="ADP_ribosyl_GH"/>
    <property type="match status" value="1"/>
</dbReference>
<feature type="binding site" evidence="8">
    <location>
        <position position="326"/>
    </location>
    <ligand>
        <name>Mg(2+)</name>
        <dbReference type="ChEBI" id="CHEBI:18420"/>
        <label>1</label>
    </ligand>
</feature>
<dbReference type="InterPro" id="IPR036705">
    <property type="entry name" value="Ribosyl_crysJ1_sf"/>
</dbReference>
<evidence type="ECO:0000256" key="3">
    <source>
        <dbReference type="ARBA" id="ARBA00049582"/>
    </source>
</evidence>
<comment type="cofactor">
    <cofactor evidence="8">
        <name>Mg(2+)</name>
        <dbReference type="ChEBI" id="CHEBI:18420"/>
    </cofactor>
    <text evidence="8">Binds 2 magnesium ions per subunit.</text>
</comment>
<feature type="binding site" evidence="8">
    <location>
        <position position="323"/>
    </location>
    <ligand>
        <name>Mg(2+)</name>
        <dbReference type="ChEBI" id="CHEBI:18420"/>
        <label>1</label>
    </ligand>
</feature>
<sequence>MSYLQRFKACLVLSGVGDAMGYYNGKFEFEKSGSRIHSKVNKLGGLENLQIKLPSWMVSDDTVMHIATAKALIGNKDITPSEKLYLKLVEEYANCMSDMNGRAPGNTCMSALVYLQSHKGSGYKIPFNQRGAGCGAAMRSMCLGLVYQKPEQLDDLIKVSIEAGRITHNHPIGYLGSLVSALFTAYAINGKVYSIEMIRYKTEILDVPIKSWGHNLLKVLPMALEYVKSEGRDVEENTQKWHSFEDSWRSYLKTRQILDGENEPVFPNNYDVDERDEFYTSLSISGWAGSCGHDAPMIAYDALLKSKDNWLELCLSGVLHGGDNDSTGAIAGAWYGALYAYKDVPKNHYKNLEYRDVLKSLATSLYKLQN</sequence>
<evidence type="ECO:0000256" key="2">
    <source>
        <dbReference type="ARBA" id="ARBA00022801"/>
    </source>
</evidence>
<protein>
    <recommendedName>
        <fullName evidence="5">ADP-ribosylhydrolase ARH1</fullName>
        <ecNumber evidence="4">3.2.2.19</ecNumber>
    </recommendedName>
    <alternativeName>
        <fullName evidence="6">ADP-ribose-L-arginine cleaving enzyme</fullName>
    </alternativeName>
    <alternativeName>
        <fullName evidence="7">[Protein ADP-ribosylarginine] hydrolase</fullName>
    </alternativeName>
</protein>
<comment type="function">
    <text evidence="3">Specifically acts as an arginine mono-ADP-ribosylhydrolase by mediating the removal of mono-ADP-ribose attached to arginine residues on proteins.</text>
</comment>
<keyword evidence="8" id="KW-0460">Magnesium</keyword>
<dbReference type="InterPro" id="IPR050792">
    <property type="entry name" value="ADP-ribosylglycohydrolase"/>
</dbReference>
<dbReference type="PIRSF" id="PIRSF016939">
    <property type="entry name" value="ADP_ribslarg_hdr"/>
    <property type="match status" value="1"/>
</dbReference>
<dbReference type="EMBL" id="CAJFCJ010000002">
    <property type="protein sequence ID" value="CAD5112144.1"/>
    <property type="molecule type" value="Genomic_DNA"/>
</dbReference>
<evidence type="ECO:0000256" key="5">
    <source>
        <dbReference type="ARBA" id="ARBA00049773"/>
    </source>
</evidence>
<evidence type="ECO:0000256" key="1">
    <source>
        <dbReference type="ARBA" id="ARBA00010702"/>
    </source>
</evidence>
<keyword evidence="10" id="KW-1185">Reference proteome</keyword>
<dbReference type="Gene3D" id="1.10.4080.10">
    <property type="entry name" value="ADP-ribosylation/Crystallin J1"/>
    <property type="match status" value="1"/>
</dbReference>
<dbReference type="PANTHER" id="PTHR16222">
    <property type="entry name" value="ADP-RIBOSYLGLYCOHYDROLASE"/>
    <property type="match status" value="1"/>
</dbReference>
<dbReference type="EC" id="3.2.2.19" evidence="4"/>
<comment type="similarity">
    <text evidence="1">Belongs to the ADP-ribosylglycohydrolase family.</text>
</comment>
<evidence type="ECO:0000256" key="7">
    <source>
        <dbReference type="ARBA" id="ARBA00049810"/>
    </source>
</evidence>
<feature type="binding site" evidence="8">
    <location>
        <position position="61"/>
    </location>
    <ligand>
        <name>Mg(2+)</name>
        <dbReference type="ChEBI" id="CHEBI:18420"/>
        <label>1</label>
    </ligand>
</feature>
<dbReference type="InterPro" id="IPR012108">
    <property type="entry name" value="ADP-ribosylarg_hydro"/>
</dbReference>
<evidence type="ECO:0000313" key="10">
    <source>
        <dbReference type="Proteomes" id="UP000549394"/>
    </source>
</evidence>
<organism evidence="9 10">
    <name type="scientific">Dimorphilus gyrociliatus</name>
    <dbReference type="NCBI Taxonomy" id="2664684"/>
    <lineage>
        <taxon>Eukaryota</taxon>
        <taxon>Metazoa</taxon>
        <taxon>Spiralia</taxon>
        <taxon>Lophotrochozoa</taxon>
        <taxon>Annelida</taxon>
        <taxon>Polychaeta</taxon>
        <taxon>Polychaeta incertae sedis</taxon>
        <taxon>Dinophilidae</taxon>
        <taxon>Dimorphilus</taxon>
    </lineage>
</organism>
<feature type="binding site" evidence="8">
    <location>
        <position position="59"/>
    </location>
    <ligand>
        <name>Mg(2+)</name>
        <dbReference type="ChEBI" id="CHEBI:18420"/>
        <label>1</label>
    </ligand>
</feature>
<keyword evidence="8" id="KW-0479">Metal-binding</keyword>
<gene>
    <name evidence="9" type="ORF">DGYR_LOCUS1341</name>
</gene>
<reference evidence="9 10" key="1">
    <citation type="submission" date="2020-08" db="EMBL/GenBank/DDBJ databases">
        <authorList>
            <person name="Hejnol A."/>
        </authorList>
    </citation>
    <scope>NUCLEOTIDE SEQUENCE [LARGE SCALE GENOMIC DNA]</scope>
</reference>
<dbReference type="Proteomes" id="UP000549394">
    <property type="component" value="Unassembled WGS sequence"/>
</dbReference>
<dbReference type="AlphaFoldDB" id="A0A7I8V8M8"/>
<proteinExistence type="inferred from homology"/>
<dbReference type="OrthoDB" id="10250509at2759"/>
<dbReference type="PANTHER" id="PTHR16222:SF26">
    <property type="entry name" value="ADP-RIBOSYLHYDROLASE ARH1"/>
    <property type="match status" value="1"/>
</dbReference>
<name>A0A7I8V8M8_9ANNE</name>
<accession>A0A7I8V8M8</accession>
<comment type="caution">
    <text evidence="9">The sequence shown here is derived from an EMBL/GenBank/DDBJ whole genome shotgun (WGS) entry which is preliminary data.</text>
</comment>
<dbReference type="GO" id="GO:0003875">
    <property type="term" value="F:ADP-ribosylarginine hydrolase activity"/>
    <property type="evidence" value="ECO:0007669"/>
    <property type="project" value="UniProtKB-EC"/>
</dbReference>
<evidence type="ECO:0000256" key="4">
    <source>
        <dbReference type="ARBA" id="ARBA00049725"/>
    </source>
</evidence>
<evidence type="ECO:0000256" key="8">
    <source>
        <dbReference type="PIRSR" id="PIRSR605502-1"/>
    </source>
</evidence>
<keyword evidence="2" id="KW-0378">Hydrolase</keyword>
<feature type="binding site" evidence="8">
    <location>
        <position position="325"/>
    </location>
    <ligand>
        <name>Mg(2+)</name>
        <dbReference type="ChEBI" id="CHEBI:18420"/>
        <label>1</label>
    </ligand>
</feature>
<dbReference type="SUPFAM" id="SSF101478">
    <property type="entry name" value="ADP-ribosylglycohydrolase"/>
    <property type="match status" value="1"/>
</dbReference>
<dbReference type="GO" id="GO:0000287">
    <property type="term" value="F:magnesium ion binding"/>
    <property type="evidence" value="ECO:0007669"/>
    <property type="project" value="InterPro"/>
</dbReference>
<evidence type="ECO:0000256" key="6">
    <source>
        <dbReference type="ARBA" id="ARBA00049798"/>
    </source>
</evidence>
<evidence type="ECO:0000313" key="9">
    <source>
        <dbReference type="EMBL" id="CAD5112144.1"/>
    </source>
</evidence>
<dbReference type="InterPro" id="IPR005502">
    <property type="entry name" value="Ribosyl_crysJ1"/>
</dbReference>
<feature type="binding site" evidence="8">
    <location>
        <position position="60"/>
    </location>
    <ligand>
        <name>Mg(2+)</name>
        <dbReference type="ChEBI" id="CHEBI:18420"/>
        <label>1</label>
    </ligand>
</feature>
<dbReference type="GO" id="GO:0051725">
    <property type="term" value="P:protein de-ADP-ribosylation"/>
    <property type="evidence" value="ECO:0007669"/>
    <property type="project" value="InterPro"/>
</dbReference>